<protein>
    <recommendedName>
        <fullName evidence="2">TadE-like domain-containing protein</fullName>
    </recommendedName>
</protein>
<dbReference type="AlphaFoldDB" id="A0A917DMK9"/>
<evidence type="ECO:0000259" key="2">
    <source>
        <dbReference type="Pfam" id="PF07811"/>
    </source>
</evidence>
<dbReference type="OrthoDB" id="7449015at2"/>
<dbReference type="InterPro" id="IPR012495">
    <property type="entry name" value="TadE-like_dom"/>
</dbReference>
<sequence length="176" mass="18405">MTLRDFIRDESGSPAAEFVLSLPMILPLIFVAMEAGNFFWSQQKLVESVRNGARYAARIDYSQMCSPSGGSYAPIATALETKIKNLTRTGNTAGTGPAELPGWTNAQVTVSVDCTGFVSTGIFDSLGNDTAGNARTGAVVTVAAPAVPYFSILGTLGVINSTYHLAAESHAPVIGV</sequence>
<evidence type="ECO:0000313" key="4">
    <source>
        <dbReference type="Proteomes" id="UP000598997"/>
    </source>
</evidence>
<gene>
    <name evidence="3" type="ORF">GCM10010989_25160</name>
</gene>
<dbReference type="Proteomes" id="UP000598997">
    <property type="component" value="Unassembled WGS sequence"/>
</dbReference>
<dbReference type="Pfam" id="PF07811">
    <property type="entry name" value="TadE"/>
    <property type="match status" value="1"/>
</dbReference>
<feature type="transmembrane region" description="Helical" evidence="1">
    <location>
        <begin position="20"/>
        <end position="40"/>
    </location>
</feature>
<dbReference type="RefSeq" id="WP_066764125.1">
    <property type="nucleotide sequence ID" value="NZ_BMIO01000007.1"/>
</dbReference>
<evidence type="ECO:0000256" key="1">
    <source>
        <dbReference type="SAM" id="Phobius"/>
    </source>
</evidence>
<keyword evidence="1" id="KW-0472">Membrane</keyword>
<reference evidence="3 4" key="1">
    <citation type="journal article" date="2014" name="Int. J. Syst. Evol. Microbiol.">
        <title>Complete genome sequence of Corynebacterium casei LMG S-19264T (=DSM 44701T), isolated from a smear-ripened cheese.</title>
        <authorList>
            <consortium name="US DOE Joint Genome Institute (JGI-PGF)"/>
            <person name="Walter F."/>
            <person name="Albersmeier A."/>
            <person name="Kalinowski J."/>
            <person name="Ruckert C."/>
        </authorList>
    </citation>
    <scope>NUCLEOTIDE SEQUENCE [LARGE SCALE GENOMIC DNA]</scope>
    <source>
        <strain evidence="3 4">CGMCC 1.15358</strain>
    </source>
</reference>
<keyword evidence="4" id="KW-1185">Reference proteome</keyword>
<organism evidence="3 4">
    <name type="scientific">Croceicoccus pelagius</name>
    <dbReference type="NCBI Taxonomy" id="1703341"/>
    <lineage>
        <taxon>Bacteria</taxon>
        <taxon>Pseudomonadati</taxon>
        <taxon>Pseudomonadota</taxon>
        <taxon>Alphaproteobacteria</taxon>
        <taxon>Sphingomonadales</taxon>
        <taxon>Erythrobacteraceae</taxon>
        <taxon>Croceicoccus</taxon>
    </lineage>
</organism>
<keyword evidence="1" id="KW-0812">Transmembrane</keyword>
<proteinExistence type="predicted"/>
<evidence type="ECO:0000313" key="3">
    <source>
        <dbReference type="EMBL" id="GGD49845.1"/>
    </source>
</evidence>
<dbReference type="EMBL" id="BMIO01000007">
    <property type="protein sequence ID" value="GGD49845.1"/>
    <property type="molecule type" value="Genomic_DNA"/>
</dbReference>
<keyword evidence="1" id="KW-1133">Transmembrane helix</keyword>
<name>A0A917DMK9_9SPHN</name>
<accession>A0A917DMK9</accession>
<comment type="caution">
    <text evidence="3">The sequence shown here is derived from an EMBL/GenBank/DDBJ whole genome shotgun (WGS) entry which is preliminary data.</text>
</comment>
<feature type="domain" description="TadE-like" evidence="2">
    <location>
        <begin position="12"/>
        <end position="54"/>
    </location>
</feature>